<reference evidence="1 2" key="1">
    <citation type="journal article" date="2011" name="Biochem. Biophys. Res. Commun.">
        <title>Increased number of Arginine-based salt bridges contributes to the thermotolerance of thermotolerant acetic acid bacteria, Acetobacter tropicalis SKU1100.</title>
        <authorList>
            <person name="Matsutani M."/>
            <person name="Hirakawa H."/>
            <person name="Nishikura M."/>
            <person name="Soemphol W."/>
            <person name="Ali I.A.I."/>
            <person name="Yakushi T."/>
            <person name="Matsushita K."/>
        </authorList>
    </citation>
    <scope>NUCLEOTIDE SEQUENCE [LARGE SCALE GENOMIC DNA]</scope>
    <source>
        <strain evidence="1 2">NBRC 101654</strain>
    </source>
</reference>
<accession>F7VGG6</accession>
<evidence type="ECO:0000313" key="1">
    <source>
        <dbReference type="EMBL" id="GAA09461.1"/>
    </source>
</evidence>
<dbReference type="Proteomes" id="UP000004319">
    <property type="component" value="Unassembled WGS sequence"/>
</dbReference>
<protein>
    <recommendedName>
        <fullName evidence="3">Transposase</fullName>
    </recommendedName>
</protein>
<organism evidence="1 2">
    <name type="scientific">Acetobacter tropicalis NBRC 101654</name>
    <dbReference type="NCBI Taxonomy" id="749388"/>
    <lineage>
        <taxon>Bacteria</taxon>
        <taxon>Pseudomonadati</taxon>
        <taxon>Pseudomonadota</taxon>
        <taxon>Alphaproteobacteria</taxon>
        <taxon>Acetobacterales</taxon>
        <taxon>Acetobacteraceae</taxon>
        <taxon>Acetobacter</taxon>
    </lineage>
</organism>
<evidence type="ECO:0008006" key="3">
    <source>
        <dbReference type="Google" id="ProtNLM"/>
    </source>
</evidence>
<dbReference type="EMBL" id="BABS01000093">
    <property type="protein sequence ID" value="GAA09461.1"/>
    <property type="molecule type" value="Genomic_DNA"/>
</dbReference>
<name>F7VGG6_9PROT</name>
<gene>
    <name evidence="1" type="ORF">ATPR_2466</name>
</gene>
<evidence type="ECO:0000313" key="2">
    <source>
        <dbReference type="Proteomes" id="UP000004319"/>
    </source>
</evidence>
<proteinExistence type="predicted"/>
<sequence>MNSKFNTFENMEPALTAFLCDFTRPVNPIMIASFIQKTDASGSRYS</sequence>
<dbReference type="AlphaFoldDB" id="F7VGG6"/>
<comment type="caution">
    <text evidence="1">The sequence shown here is derived from an EMBL/GenBank/DDBJ whole genome shotgun (WGS) entry which is preliminary data.</text>
</comment>